<keyword evidence="2" id="KW-1185">Reference proteome</keyword>
<sequence length="118" mass="13689">MKQTLSTRYGVENHEGQGPSQAKVKLTESFMDEENLKLHTMKEKRRVEYENFNEEQNIIESTSTPLEECEYKKSVLTIKSGLLVPLTICLIVFLQVFRNLMLKKYKMKEVLATSSTKP</sequence>
<organism evidence="1 2">
    <name type="scientific">Catharanthus roseus</name>
    <name type="common">Madagascar periwinkle</name>
    <name type="synonym">Vinca rosea</name>
    <dbReference type="NCBI Taxonomy" id="4058"/>
    <lineage>
        <taxon>Eukaryota</taxon>
        <taxon>Viridiplantae</taxon>
        <taxon>Streptophyta</taxon>
        <taxon>Embryophyta</taxon>
        <taxon>Tracheophyta</taxon>
        <taxon>Spermatophyta</taxon>
        <taxon>Magnoliopsida</taxon>
        <taxon>eudicotyledons</taxon>
        <taxon>Gunneridae</taxon>
        <taxon>Pentapetalae</taxon>
        <taxon>asterids</taxon>
        <taxon>lamiids</taxon>
        <taxon>Gentianales</taxon>
        <taxon>Apocynaceae</taxon>
        <taxon>Rauvolfioideae</taxon>
        <taxon>Vinceae</taxon>
        <taxon>Catharanthinae</taxon>
        <taxon>Catharanthus</taxon>
    </lineage>
</organism>
<protein>
    <submittedName>
        <fullName evidence="1">Uncharacterized protein</fullName>
    </submittedName>
</protein>
<comment type="caution">
    <text evidence="1">The sequence shown here is derived from an EMBL/GenBank/DDBJ whole genome shotgun (WGS) entry which is preliminary data.</text>
</comment>
<proteinExistence type="predicted"/>
<name>A0ACC0AEU8_CATRO</name>
<accession>A0ACC0AEU8</accession>
<evidence type="ECO:0000313" key="1">
    <source>
        <dbReference type="EMBL" id="KAI5659246.1"/>
    </source>
</evidence>
<evidence type="ECO:0000313" key="2">
    <source>
        <dbReference type="Proteomes" id="UP001060085"/>
    </source>
</evidence>
<reference evidence="2" key="1">
    <citation type="journal article" date="2023" name="Nat. Plants">
        <title>Single-cell RNA sequencing provides a high-resolution roadmap for understanding the multicellular compartmentation of specialized metabolism.</title>
        <authorList>
            <person name="Sun S."/>
            <person name="Shen X."/>
            <person name="Li Y."/>
            <person name="Li Y."/>
            <person name="Wang S."/>
            <person name="Li R."/>
            <person name="Zhang H."/>
            <person name="Shen G."/>
            <person name="Guo B."/>
            <person name="Wei J."/>
            <person name="Xu J."/>
            <person name="St-Pierre B."/>
            <person name="Chen S."/>
            <person name="Sun C."/>
        </authorList>
    </citation>
    <scope>NUCLEOTIDE SEQUENCE [LARGE SCALE GENOMIC DNA]</scope>
</reference>
<dbReference type="EMBL" id="CM044706">
    <property type="protein sequence ID" value="KAI5659246.1"/>
    <property type="molecule type" value="Genomic_DNA"/>
</dbReference>
<dbReference type="Proteomes" id="UP001060085">
    <property type="component" value="Linkage Group LG06"/>
</dbReference>
<gene>
    <name evidence="1" type="ORF">M9H77_28039</name>
</gene>